<evidence type="ECO:0000259" key="2">
    <source>
        <dbReference type="PROSITE" id="PS50110"/>
    </source>
</evidence>
<dbReference type="Gene3D" id="3.30.70.270">
    <property type="match status" value="1"/>
</dbReference>
<dbReference type="InterPro" id="IPR000160">
    <property type="entry name" value="GGDEF_dom"/>
</dbReference>
<organism evidence="5 6">
    <name type="scientific">Paracoccus broussonetiae</name>
    <dbReference type="NCBI Taxonomy" id="3075834"/>
    <lineage>
        <taxon>Bacteria</taxon>
        <taxon>Pseudomonadati</taxon>
        <taxon>Pseudomonadota</taxon>
        <taxon>Alphaproteobacteria</taxon>
        <taxon>Rhodobacterales</taxon>
        <taxon>Paracoccaceae</taxon>
        <taxon>Paracoccus</taxon>
    </lineage>
</organism>
<dbReference type="NCBIfam" id="TIGR00254">
    <property type="entry name" value="GGDEF"/>
    <property type="match status" value="1"/>
</dbReference>
<dbReference type="NCBIfam" id="TIGR00229">
    <property type="entry name" value="sensory_box"/>
    <property type="match status" value="1"/>
</dbReference>
<dbReference type="Pfam" id="PF00072">
    <property type="entry name" value="Response_reg"/>
    <property type="match status" value="1"/>
</dbReference>
<dbReference type="SUPFAM" id="SSF55073">
    <property type="entry name" value="Nucleotide cyclase"/>
    <property type="match status" value="1"/>
</dbReference>
<dbReference type="InterPro" id="IPR043128">
    <property type="entry name" value="Rev_trsase/Diguanyl_cyclase"/>
</dbReference>
<feature type="modified residue" description="4-aspartylphosphate" evidence="1">
    <location>
        <position position="66"/>
    </location>
</feature>
<dbReference type="InterPro" id="IPR000014">
    <property type="entry name" value="PAS"/>
</dbReference>
<dbReference type="EC" id="2.7.7.65" evidence="5"/>
<keyword evidence="1" id="KW-0597">Phosphoprotein</keyword>
<dbReference type="InterPro" id="IPR011006">
    <property type="entry name" value="CheY-like_superfamily"/>
</dbReference>
<dbReference type="SMART" id="SM00091">
    <property type="entry name" value="PAS"/>
    <property type="match status" value="1"/>
</dbReference>
<feature type="domain" description="Response regulatory" evidence="2">
    <location>
        <begin position="17"/>
        <end position="134"/>
    </location>
</feature>
<dbReference type="GO" id="GO:0052621">
    <property type="term" value="F:diguanylate cyclase activity"/>
    <property type="evidence" value="ECO:0007669"/>
    <property type="project" value="UniProtKB-EC"/>
</dbReference>
<protein>
    <submittedName>
        <fullName evidence="5">Diguanylate cyclase</fullName>
        <ecNumber evidence="5">2.7.7.65</ecNumber>
    </submittedName>
</protein>
<dbReference type="SMART" id="SM00448">
    <property type="entry name" value="REC"/>
    <property type="match status" value="1"/>
</dbReference>
<dbReference type="Gene3D" id="3.30.450.20">
    <property type="entry name" value="PAS domain"/>
    <property type="match status" value="1"/>
</dbReference>
<dbReference type="InterPro" id="IPR052155">
    <property type="entry name" value="Biofilm_reg_signaling"/>
</dbReference>
<dbReference type="EMBL" id="JAVRQI010000007">
    <property type="protein sequence ID" value="MDT1062288.1"/>
    <property type="molecule type" value="Genomic_DNA"/>
</dbReference>
<keyword evidence="5" id="KW-0548">Nucleotidyltransferase</keyword>
<dbReference type="CDD" id="cd00130">
    <property type="entry name" value="PAS"/>
    <property type="match status" value="1"/>
</dbReference>
<dbReference type="PANTHER" id="PTHR44757">
    <property type="entry name" value="DIGUANYLATE CYCLASE DGCP"/>
    <property type="match status" value="1"/>
</dbReference>
<dbReference type="Proteomes" id="UP001251085">
    <property type="component" value="Unassembled WGS sequence"/>
</dbReference>
<evidence type="ECO:0000259" key="4">
    <source>
        <dbReference type="PROSITE" id="PS50887"/>
    </source>
</evidence>
<dbReference type="InterPro" id="IPR035965">
    <property type="entry name" value="PAS-like_dom_sf"/>
</dbReference>
<gene>
    <name evidence="5" type="ORF">RM190_10485</name>
</gene>
<comment type="caution">
    <text evidence="5">The sequence shown here is derived from an EMBL/GenBank/DDBJ whole genome shotgun (WGS) entry which is preliminary data.</text>
</comment>
<proteinExistence type="predicted"/>
<dbReference type="RefSeq" id="WP_311759385.1">
    <property type="nucleotide sequence ID" value="NZ_JAVRQI010000007.1"/>
</dbReference>
<dbReference type="InterPro" id="IPR001789">
    <property type="entry name" value="Sig_transdc_resp-reg_receiver"/>
</dbReference>
<dbReference type="Pfam" id="PF00990">
    <property type="entry name" value="GGDEF"/>
    <property type="match status" value="1"/>
</dbReference>
<name>A0ABU3EDI1_9RHOB</name>
<dbReference type="SUPFAM" id="SSF52172">
    <property type="entry name" value="CheY-like"/>
    <property type="match status" value="1"/>
</dbReference>
<keyword evidence="5" id="KW-0808">Transferase</keyword>
<keyword evidence="6" id="KW-1185">Reference proteome</keyword>
<dbReference type="InterPro" id="IPR029787">
    <property type="entry name" value="Nucleotide_cyclase"/>
</dbReference>
<sequence>MTSIPGKYLAEPVDRPKILLVDDIPANLIAMRTLLRNVDADIVVAQSGNEALSLALDLQFALILLDVQMPEMDGFEVAEYLRDNPFSAETPIVFLTASNSDEVSQIRGYMSGAIDYVQKPVNEQILLSKVSVLLELYLNKNRLVQALREVHRQRQILQATFDAVGDGVIATDNQDRISWMNPSAQRITGWDAENAYGSDLARVFPVVTADGEPMKLFDPDPAEIATADLPQAMLRTRSGGLLPVTKSASIVKDTEGDTMGGVIVFQDASHAYARHLALIDEAETDPLTGLLNRAGFNKRLGHLLAERRSDLALLFGDLDLFKPVNDIHGHAAGDKVLREIATRLTNCVRADDVVARWAGDEFAILMVCDDRSDADQMASRLAEAVRQPIVVGINGETASVGISLGVSMASESFWDHAELLAKADRLLYAVKSARDGIAARSRN</sequence>
<dbReference type="PROSITE" id="PS50887">
    <property type="entry name" value="GGDEF"/>
    <property type="match status" value="1"/>
</dbReference>
<dbReference type="SMART" id="SM00267">
    <property type="entry name" value="GGDEF"/>
    <property type="match status" value="1"/>
</dbReference>
<dbReference type="PROSITE" id="PS50112">
    <property type="entry name" value="PAS"/>
    <property type="match status" value="1"/>
</dbReference>
<evidence type="ECO:0000256" key="1">
    <source>
        <dbReference type="PROSITE-ProRule" id="PRU00169"/>
    </source>
</evidence>
<feature type="domain" description="PAS" evidence="3">
    <location>
        <begin position="153"/>
        <end position="236"/>
    </location>
</feature>
<dbReference type="SUPFAM" id="SSF55785">
    <property type="entry name" value="PYP-like sensor domain (PAS domain)"/>
    <property type="match status" value="1"/>
</dbReference>
<evidence type="ECO:0000259" key="3">
    <source>
        <dbReference type="PROSITE" id="PS50112"/>
    </source>
</evidence>
<dbReference type="PROSITE" id="PS50110">
    <property type="entry name" value="RESPONSE_REGULATORY"/>
    <property type="match status" value="1"/>
</dbReference>
<accession>A0ABU3EDI1</accession>
<reference evidence="6" key="1">
    <citation type="submission" date="2023-07" db="EMBL/GenBank/DDBJ databases">
        <title>Characterization of two Paracoccaceae strains isolated from Phycosphere and proposal of Xinfangfangia lacusdiani sp. nov.</title>
        <authorList>
            <person name="Deng Y."/>
            <person name="Zhang Y.Q."/>
        </authorList>
    </citation>
    <scope>NUCLEOTIDE SEQUENCE [LARGE SCALE GENOMIC DNA]</scope>
    <source>
        <strain evidence="6">CPCC 101403</strain>
    </source>
</reference>
<dbReference type="Pfam" id="PF13188">
    <property type="entry name" value="PAS_8"/>
    <property type="match status" value="1"/>
</dbReference>
<dbReference type="PANTHER" id="PTHR44757:SF4">
    <property type="entry name" value="DIGUANYLATE CYCLASE DGCE-RELATED"/>
    <property type="match status" value="1"/>
</dbReference>
<feature type="domain" description="GGDEF" evidence="4">
    <location>
        <begin position="309"/>
        <end position="443"/>
    </location>
</feature>
<evidence type="ECO:0000313" key="6">
    <source>
        <dbReference type="Proteomes" id="UP001251085"/>
    </source>
</evidence>
<dbReference type="CDD" id="cd01949">
    <property type="entry name" value="GGDEF"/>
    <property type="match status" value="1"/>
</dbReference>
<evidence type="ECO:0000313" key="5">
    <source>
        <dbReference type="EMBL" id="MDT1062288.1"/>
    </source>
</evidence>
<dbReference type="Gene3D" id="3.40.50.2300">
    <property type="match status" value="1"/>
</dbReference>